<comment type="similarity">
    <text evidence="10 12">Belongs to the fluoride channel Fluc/FEX (TC 1.A.43) family.</text>
</comment>
<evidence type="ECO:0000256" key="11">
    <source>
        <dbReference type="ARBA" id="ARBA00035585"/>
    </source>
</evidence>
<dbReference type="GO" id="GO:0140114">
    <property type="term" value="P:cellular detoxification of fluoride"/>
    <property type="evidence" value="ECO:0007669"/>
    <property type="project" value="UniProtKB-UniRule"/>
</dbReference>
<comment type="catalytic activity">
    <reaction evidence="11">
        <text>fluoride(in) = fluoride(out)</text>
        <dbReference type="Rhea" id="RHEA:76159"/>
        <dbReference type="ChEBI" id="CHEBI:17051"/>
    </reaction>
    <physiologicalReaction direction="left-to-right" evidence="11">
        <dbReference type="Rhea" id="RHEA:76160"/>
    </physiologicalReaction>
</comment>
<evidence type="ECO:0000256" key="6">
    <source>
        <dbReference type="ARBA" id="ARBA00023053"/>
    </source>
</evidence>
<proteinExistence type="inferred from homology"/>
<evidence type="ECO:0000256" key="7">
    <source>
        <dbReference type="ARBA" id="ARBA00023065"/>
    </source>
</evidence>
<dbReference type="NCBIfam" id="TIGR00494">
    <property type="entry name" value="crcB"/>
    <property type="match status" value="1"/>
</dbReference>
<dbReference type="GO" id="GO:0046872">
    <property type="term" value="F:metal ion binding"/>
    <property type="evidence" value="ECO:0007669"/>
    <property type="project" value="UniProtKB-KW"/>
</dbReference>
<dbReference type="PANTHER" id="PTHR28259:SF1">
    <property type="entry name" value="FLUORIDE EXPORT PROTEIN 1-RELATED"/>
    <property type="match status" value="1"/>
</dbReference>
<dbReference type="RefSeq" id="WP_106646561.1">
    <property type="nucleotide sequence ID" value="NZ_BMGO01000001.1"/>
</dbReference>
<gene>
    <name evidence="12 13" type="primary">crcB</name>
    <name evidence="12" type="synonym">fluC</name>
    <name evidence="13" type="ORF">CW740_05360</name>
</gene>
<accession>A0A2K9AE86</accession>
<feature type="transmembrane region" description="Helical" evidence="12">
    <location>
        <begin position="35"/>
        <end position="54"/>
    </location>
</feature>
<dbReference type="GO" id="GO:0062054">
    <property type="term" value="F:fluoride channel activity"/>
    <property type="evidence" value="ECO:0007669"/>
    <property type="project" value="UniProtKB-UniRule"/>
</dbReference>
<comment type="activity regulation">
    <text evidence="12">Na(+) is not transported, but it plays an essential structural role and its presence is essential for fluoride channel function.</text>
</comment>
<evidence type="ECO:0000256" key="2">
    <source>
        <dbReference type="ARBA" id="ARBA00022475"/>
    </source>
</evidence>
<keyword evidence="9 12" id="KW-0407">Ion channel</keyword>
<dbReference type="Pfam" id="PF02537">
    <property type="entry name" value="CRCB"/>
    <property type="match status" value="1"/>
</dbReference>
<evidence type="ECO:0000256" key="10">
    <source>
        <dbReference type="ARBA" id="ARBA00035120"/>
    </source>
</evidence>
<comment type="subcellular location">
    <subcellularLocation>
        <location evidence="1 12">Cell membrane</location>
        <topology evidence="1 12">Multi-pass membrane protein</topology>
    </subcellularLocation>
</comment>
<evidence type="ECO:0000256" key="1">
    <source>
        <dbReference type="ARBA" id="ARBA00004651"/>
    </source>
</evidence>
<keyword evidence="4 12" id="KW-0812">Transmembrane</keyword>
<feature type="binding site" evidence="12">
    <location>
        <position position="79"/>
    </location>
    <ligand>
        <name>Na(+)</name>
        <dbReference type="ChEBI" id="CHEBI:29101"/>
        <note>structural</note>
    </ligand>
</feature>
<feature type="transmembrane region" description="Helical" evidence="12">
    <location>
        <begin position="66"/>
        <end position="84"/>
    </location>
</feature>
<dbReference type="InterPro" id="IPR003691">
    <property type="entry name" value="FluC"/>
</dbReference>
<dbReference type="AlphaFoldDB" id="A0A2K9AE86"/>
<keyword evidence="14" id="KW-1185">Reference proteome</keyword>
<feature type="binding site" evidence="12">
    <location>
        <position position="76"/>
    </location>
    <ligand>
        <name>Na(+)</name>
        <dbReference type="ChEBI" id="CHEBI:29101"/>
        <note>structural</note>
    </ligand>
</feature>
<dbReference type="EMBL" id="CP025120">
    <property type="protein sequence ID" value="AUD78706.1"/>
    <property type="molecule type" value="Genomic_DNA"/>
</dbReference>
<reference evidence="13 14" key="1">
    <citation type="submission" date="2017-12" db="EMBL/GenBank/DDBJ databases">
        <title>Kangiella profundi FT102 completed genome.</title>
        <authorList>
            <person name="Xu J."/>
            <person name="Wang J."/>
            <person name="Lu Y."/>
        </authorList>
    </citation>
    <scope>NUCLEOTIDE SEQUENCE [LARGE SCALE GENOMIC DNA]</scope>
    <source>
        <strain evidence="13 14">FT102</strain>
    </source>
</reference>
<dbReference type="GO" id="GO:0005886">
    <property type="term" value="C:plasma membrane"/>
    <property type="evidence" value="ECO:0007669"/>
    <property type="project" value="UniProtKB-SubCell"/>
</dbReference>
<keyword evidence="2 12" id="KW-1003">Cell membrane</keyword>
<dbReference type="Proteomes" id="UP000232693">
    <property type="component" value="Chromosome"/>
</dbReference>
<keyword evidence="6 12" id="KW-0915">Sodium</keyword>
<evidence type="ECO:0000256" key="4">
    <source>
        <dbReference type="ARBA" id="ARBA00022692"/>
    </source>
</evidence>
<evidence type="ECO:0000256" key="9">
    <source>
        <dbReference type="ARBA" id="ARBA00023303"/>
    </source>
</evidence>
<keyword evidence="12" id="KW-0479">Metal-binding</keyword>
<dbReference type="HAMAP" id="MF_00454">
    <property type="entry name" value="FluC"/>
    <property type="match status" value="1"/>
</dbReference>
<dbReference type="KEGG" id="kpd:CW740_05360"/>
<keyword evidence="12" id="KW-0813">Transport</keyword>
<protein>
    <recommendedName>
        <fullName evidence="12">Fluoride-specific ion channel FluC</fullName>
    </recommendedName>
</protein>
<keyword evidence="3" id="KW-0997">Cell inner membrane</keyword>
<evidence type="ECO:0000256" key="3">
    <source>
        <dbReference type="ARBA" id="ARBA00022519"/>
    </source>
</evidence>
<keyword evidence="8 12" id="KW-0472">Membrane</keyword>
<keyword evidence="7 12" id="KW-0406">Ion transport</keyword>
<keyword evidence="5 12" id="KW-1133">Transmembrane helix</keyword>
<evidence type="ECO:0000256" key="12">
    <source>
        <dbReference type="HAMAP-Rule" id="MF_00454"/>
    </source>
</evidence>
<evidence type="ECO:0000256" key="5">
    <source>
        <dbReference type="ARBA" id="ARBA00022989"/>
    </source>
</evidence>
<feature type="transmembrane region" description="Helical" evidence="12">
    <location>
        <begin position="104"/>
        <end position="123"/>
    </location>
</feature>
<comment type="function">
    <text evidence="12">Fluoride-specific ion channel. Important for reducing fluoride concentration in the cell, thus reducing its toxicity.</text>
</comment>
<dbReference type="OrthoDB" id="9806299at2"/>
<evidence type="ECO:0000313" key="14">
    <source>
        <dbReference type="Proteomes" id="UP000232693"/>
    </source>
</evidence>
<sequence>MNIAVIASIGLGGALGAIARFKCRDLAEWAFGEHYLWGTLIANVIGCFIAGFLLTFWQAAQVSNSVRFGVVIGFLGALTTFSTFSVETFQLMQQQLWLKAGLNISANLILCMLFVFFGAWLGGRMAA</sequence>
<evidence type="ECO:0000313" key="13">
    <source>
        <dbReference type="EMBL" id="AUD78706.1"/>
    </source>
</evidence>
<organism evidence="13 14">
    <name type="scientific">Kangiella profundi</name>
    <dbReference type="NCBI Taxonomy" id="1561924"/>
    <lineage>
        <taxon>Bacteria</taxon>
        <taxon>Pseudomonadati</taxon>
        <taxon>Pseudomonadota</taxon>
        <taxon>Gammaproteobacteria</taxon>
        <taxon>Kangiellales</taxon>
        <taxon>Kangiellaceae</taxon>
        <taxon>Kangiella</taxon>
    </lineage>
</organism>
<dbReference type="PANTHER" id="PTHR28259">
    <property type="entry name" value="FLUORIDE EXPORT PROTEIN 1-RELATED"/>
    <property type="match status" value="1"/>
</dbReference>
<name>A0A2K9AE86_9GAMM</name>
<evidence type="ECO:0000256" key="8">
    <source>
        <dbReference type="ARBA" id="ARBA00023136"/>
    </source>
</evidence>